<sequence>MKSDKNGKFYVLNPSLSRLRSDHNAIMMFIKFNQNLYGRYGKWKNHVKFMKFVGRVENVNKLLGAVDKG</sequence>
<proteinExistence type="predicted"/>
<reference evidence="1 2" key="1">
    <citation type="submission" date="2015-04" db="EMBL/GenBank/DDBJ databases">
        <authorList>
            <person name="Syromyatnikov M.Y."/>
            <person name="Popov V.N."/>
        </authorList>
    </citation>
    <scope>NUCLEOTIDE SEQUENCE [LARGE SCALE GENOMIC DNA]</scope>
</reference>
<keyword evidence="2" id="KW-1185">Reference proteome</keyword>
<protein>
    <submittedName>
        <fullName evidence="1">CLUMA_CG001098, isoform A</fullName>
    </submittedName>
</protein>
<gene>
    <name evidence="1" type="ORF">CLUMA_CG001098</name>
</gene>
<evidence type="ECO:0000313" key="1">
    <source>
        <dbReference type="EMBL" id="CRK87296.1"/>
    </source>
</evidence>
<dbReference type="Proteomes" id="UP000183832">
    <property type="component" value="Unassembled WGS sequence"/>
</dbReference>
<name>A0A1J1HH00_9DIPT</name>
<dbReference type="EMBL" id="CVRI01000004">
    <property type="protein sequence ID" value="CRK87296.1"/>
    <property type="molecule type" value="Genomic_DNA"/>
</dbReference>
<dbReference type="AlphaFoldDB" id="A0A1J1HH00"/>
<evidence type="ECO:0000313" key="2">
    <source>
        <dbReference type="Proteomes" id="UP000183832"/>
    </source>
</evidence>
<accession>A0A1J1HH00</accession>
<organism evidence="1 2">
    <name type="scientific">Clunio marinus</name>
    <dbReference type="NCBI Taxonomy" id="568069"/>
    <lineage>
        <taxon>Eukaryota</taxon>
        <taxon>Metazoa</taxon>
        <taxon>Ecdysozoa</taxon>
        <taxon>Arthropoda</taxon>
        <taxon>Hexapoda</taxon>
        <taxon>Insecta</taxon>
        <taxon>Pterygota</taxon>
        <taxon>Neoptera</taxon>
        <taxon>Endopterygota</taxon>
        <taxon>Diptera</taxon>
        <taxon>Nematocera</taxon>
        <taxon>Chironomoidea</taxon>
        <taxon>Chironomidae</taxon>
        <taxon>Clunio</taxon>
    </lineage>
</organism>